<dbReference type="RefSeq" id="WP_157479650.1">
    <property type="nucleotide sequence ID" value="NZ_CP046566.1"/>
</dbReference>
<dbReference type="KEGG" id="fls:GLV81_15300"/>
<sequence>MDTNQLVPGLNQLQQQYPGFLQNYLSKMLGINPGDPQALAAITAFLRSYTPVYEVANGVANQHLPQLEKDMVEVLRYLQHYVPGYQPDSPFVITTFISPMDAYEPFAIGDYGDVRTQNGVGIALQLHLGDNAQVYDEGKRAGVFFDYQTRRFTPATMLVNATKNLIEDAFPYKPESLTLLEDMVEKGKRMALLQRLLPDVADSLQLGYTGKQVKGCEANEALIWNFFMKNDLLYSKDPLINQNYLKDGPKTQELGEGAPGYIALFVGRQIVNAYLAKFPDTKFPDLMKMPARQVFEQAGYKP</sequence>
<dbReference type="InterPro" id="IPR019853">
    <property type="entry name" value="GldB-like"/>
</dbReference>
<evidence type="ECO:0008006" key="3">
    <source>
        <dbReference type="Google" id="ProtNLM"/>
    </source>
</evidence>
<reference evidence="1 2" key="1">
    <citation type="submission" date="2019-11" db="EMBL/GenBank/DDBJ databases">
        <authorList>
            <person name="Im W.T."/>
        </authorList>
    </citation>
    <scope>NUCLEOTIDE SEQUENCE [LARGE SCALE GENOMIC DNA]</scope>
    <source>
        <strain evidence="1 2">SB-02</strain>
    </source>
</reference>
<name>A0A6I6GNP6_9BACT</name>
<proteinExistence type="predicted"/>
<protein>
    <recommendedName>
        <fullName evidence="3">DUF2268 domain-containing protein</fullName>
    </recommendedName>
</protein>
<dbReference type="Pfam" id="PF25594">
    <property type="entry name" value="GldB_lipo"/>
    <property type="match status" value="1"/>
</dbReference>
<keyword evidence="2" id="KW-1185">Reference proteome</keyword>
<organism evidence="1 2">
    <name type="scientific">Phnomibacter ginsenosidimutans</name>
    <dbReference type="NCBI Taxonomy" id="2676868"/>
    <lineage>
        <taxon>Bacteria</taxon>
        <taxon>Pseudomonadati</taxon>
        <taxon>Bacteroidota</taxon>
        <taxon>Chitinophagia</taxon>
        <taxon>Chitinophagales</taxon>
        <taxon>Chitinophagaceae</taxon>
        <taxon>Phnomibacter</taxon>
    </lineage>
</organism>
<accession>A0A6I6GNP6</accession>
<dbReference type="EMBL" id="CP046566">
    <property type="protein sequence ID" value="QGW29298.1"/>
    <property type="molecule type" value="Genomic_DNA"/>
</dbReference>
<dbReference type="AlphaFoldDB" id="A0A6I6GNP6"/>
<evidence type="ECO:0000313" key="2">
    <source>
        <dbReference type="Proteomes" id="UP000426027"/>
    </source>
</evidence>
<gene>
    <name evidence="1" type="ORF">GLV81_15300</name>
</gene>
<evidence type="ECO:0000313" key="1">
    <source>
        <dbReference type="EMBL" id="QGW29298.1"/>
    </source>
</evidence>
<dbReference type="Proteomes" id="UP000426027">
    <property type="component" value="Chromosome"/>
</dbReference>